<organism evidence="2 3">
    <name type="scientific">Mya arenaria</name>
    <name type="common">Soft-shell clam</name>
    <dbReference type="NCBI Taxonomy" id="6604"/>
    <lineage>
        <taxon>Eukaryota</taxon>
        <taxon>Metazoa</taxon>
        <taxon>Spiralia</taxon>
        <taxon>Lophotrochozoa</taxon>
        <taxon>Mollusca</taxon>
        <taxon>Bivalvia</taxon>
        <taxon>Autobranchia</taxon>
        <taxon>Heteroconchia</taxon>
        <taxon>Euheterodonta</taxon>
        <taxon>Imparidentia</taxon>
        <taxon>Neoheterodontei</taxon>
        <taxon>Myida</taxon>
        <taxon>Myoidea</taxon>
        <taxon>Myidae</taxon>
        <taxon>Mya</taxon>
    </lineage>
</organism>
<dbReference type="EMBL" id="CP111017">
    <property type="protein sequence ID" value="WAR07280.1"/>
    <property type="molecule type" value="Genomic_DNA"/>
</dbReference>
<accession>A0ABY7EB63</accession>
<sequence>METPCIDTVDLAEFPKEIHFKQSVCSWIMAYQTLRKRMDLVIAFEIEIINVHVLFISVIILIFVNELICFVLCDIAIFHRDVCKLVFNILTNGNGKITCAVYLQIYLLFNLDLFEFCYNLHVCFIECIHTLLFVCFEWKTETC</sequence>
<reference evidence="2" key="1">
    <citation type="submission" date="2022-11" db="EMBL/GenBank/DDBJ databases">
        <title>Centuries of genome instability and evolution in soft-shell clam transmissible cancer (bioRxiv).</title>
        <authorList>
            <person name="Hart S.F.M."/>
            <person name="Yonemitsu M.A."/>
            <person name="Giersch R.M."/>
            <person name="Beal B.F."/>
            <person name="Arriagada G."/>
            <person name="Davis B.W."/>
            <person name="Ostrander E.A."/>
            <person name="Goff S.P."/>
            <person name="Metzger M.J."/>
        </authorList>
    </citation>
    <scope>NUCLEOTIDE SEQUENCE</scope>
    <source>
        <strain evidence="2">MELC-2E11</strain>
        <tissue evidence="2">Siphon/mantle</tissue>
    </source>
</reference>
<proteinExistence type="predicted"/>
<name>A0ABY7EB63_MYAAR</name>
<gene>
    <name evidence="2" type="ORF">MAR_017238</name>
</gene>
<keyword evidence="1" id="KW-0472">Membrane</keyword>
<keyword evidence="1" id="KW-0812">Transmembrane</keyword>
<protein>
    <submittedName>
        <fullName evidence="2">Uncharacterized protein</fullName>
    </submittedName>
</protein>
<evidence type="ECO:0000256" key="1">
    <source>
        <dbReference type="SAM" id="Phobius"/>
    </source>
</evidence>
<dbReference type="Proteomes" id="UP001164746">
    <property type="component" value="Chromosome 6"/>
</dbReference>
<evidence type="ECO:0000313" key="3">
    <source>
        <dbReference type="Proteomes" id="UP001164746"/>
    </source>
</evidence>
<evidence type="ECO:0000313" key="2">
    <source>
        <dbReference type="EMBL" id="WAR07280.1"/>
    </source>
</evidence>
<feature type="transmembrane region" description="Helical" evidence="1">
    <location>
        <begin position="40"/>
        <end position="64"/>
    </location>
</feature>
<keyword evidence="1" id="KW-1133">Transmembrane helix</keyword>
<keyword evidence="3" id="KW-1185">Reference proteome</keyword>